<reference evidence="3 4" key="1">
    <citation type="journal article" date="2020" name="G3 (Bethesda)">
        <title>CeMbio - The Caenorhabditis elegans Microbiome Resource.</title>
        <authorList>
            <person name="Dirksen P."/>
            <person name="Assie A."/>
            <person name="Zimmermann J."/>
            <person name="Zhang F."/>
            <person name="Tietje A.M."/>
            <person name="Marsh S.A."/>
            <person name="Felix M.A."/>
            <person name="Shapira M."/>
            <person name="Kaleta C."/>
            <person name="Schulenburg H."/>
            <person name="Samuel B."/>
        </authorList>
    </citation>
    <scope>NUCLEOTIDE SEQUENCE [LARGE SCALE GENOMIC DNA]</scope>
    <source>
        <strain evidence="3 4">BIGb0172</strain>
    </source>
</reference>
<feature type="compositionally biased region" description="Polar residues" evidence="1">
    <location>
        <begin position="91"/>
        <end position="109"/>
    </location>
</feature>
<accession>A0A7G5ECI2</accession>
<organism evidence="3 4">
    <name type="scientific">Comamonas piscis</name>
    <dbReference type="NCBI Taxonomy" id="1562974"/>
    <lineage>
        <taxon>Bacteria</taxon>
        <taxon>Pseudomonadati</taxon>
        <taxon>Pseudomonadota</taxon>
        <taxon>Betaproteobacteria</taxon>
        <taxon>Burkholderiales</taxon>
        <taxon>Comamonadaceae</taxon>
        <taxon>Comamonas</taxon>
    </lineage>
</organism>
<evidence type="ECO:0008006" key="5">
    <source>
        <dbReference type="Google" id="ProtNLM"/>
    </source>
</evidence>
<evidence type="ECO:0000313" key="4">
    <source>
        <dbReference type="Proteomes" id="UP000515240"/>
    </source>
</evidence>
<feature type="chain" id="PRO_5028959154" description="Lipoprotein" evidence="2">
    <location>
        <begin position="18"/>
        <end position="215"/>
    </location>
</feature>
<feature type="region of interest" description="Disordered" evidence="1">
    <location>
        <begin position="171"/>
        <end position="195"/>
    </location>
</feature>
<feature type="region of interest" description="Disordered" evidence="1">
    <location>
        <begin position="89"/>
        <end position="109"/>
    </location>
</feature>
<dbReference type="KEGG" id="cpis:HS961_02015"/>
<name>A0A7G5ECI2_9BURK</name>
<sequence>MKLLMKMSALVSVLALAGCVAPPPEPAPVVAPAVPVQVECGIASPPGCREPAVPPALLTWEQKMKGEADQAEALRVRAVESMSALPVKQRISGSKTTTTEQVFSSSQSPATRAMPVLDAVSLDLPWAAKSRQEHKDAMVAIKDIATMMADNRGGATIFVTVSPRDLRAKKVNTNSGTAPTEAGNPVEVKKSADKNVPPGIEHFVIQAKPWPSRID</sequence>
<evidence type="ECO:0000256" key="2">
    <source>
        <dbReference type="SAM" id="SignalP"/>
    </source>
</evidence>
<keyword evidence="4" id="KW-1185">Reference proteome</keyword>
<gene>
    <name evidence="3" type="ORF">HS961_02015</name>
</gene>
<protein>
    <recommendedName>
        <fullName evidence="5">Lipoprotein</fullName>
    </recommendedName>
</protein>
<keyword evidence="2" id="KW-0732">Signal</keyword>
<feature type="signal peptide" evidence="2">
    <location>
        <begin position="1"/>
        <end position="17"/>
    </location>
</feature>
<dbReference type="AlphaFoldDB" id="A0A7G5ECI2"/>
<evidence type="ECO:0000313" key="3">
    <source>
        <dbReference type="EMBL" id="QMV71707.1"/>
    </source>
</evidence>
<dbReference type="EMBL" id="CP058554">
    <property type="protein sequence ID" value="QMV71707.1"/>
    <property type="molecule type" value="Genomic_DNA"/>
</dbReference>
<dbReference type="Proteomes" id="UP000515240">
    <property type="component" value="Chromosome"/>
</dbReference>
<dbReference type="RefSeq" id="WP_182326140.1">
    <property type="nucleotide sequence ID" value="NZ_CP058554.1"/>
</dbReference>
<dbReference type="PROSITE" id="PS51257">
    <property type="entry name" value="PROKAR_LIPOPROTEIN"/>
    <property type="match status" value="1"/>
</dbReference>
<evidence type="ECO:0000256" key="1">
    <source>
        <dbReference type="SAM" id="MobiDB-lite"/>
    </source>
</evidence>
<proteinExistence type="predicted"/>